<keyword evidence="5" id="KW-1185">Reference proteome</keyword>
<dbReference type="InterPro" id="IPR000600">
    <property type="entry name" value="ROK"/>
</dbReference>
<dbReference type="Gene3D" id="1.10.10.10">
    <property type="entry name" value="Winged helix-like DNA-binding domain superfamily/Winged helix DNA-binding domain"/>
    <property type="match status" value="1"/>
</dbReference>
<dbReference type="RefSeq" id="WP_167064793.1">
    <property type="nucleotide sequence ID" value="NZ_JAAOZR010000038.1"/>
</dbReference>
<protein>
    <submittedName>
        <fullName evidence="4">NBD/HSP70 family sugar kinase</fullName>
    </submittedName>
</protein>
<dbReference type="SUPFAM" id="SSF46785">
    <property type="entry name" value="Winged helix' DNA-binding domain"/>
    <property type="match status" value="1"/>
</dbReference>
<comment type="similarity">
    <text evidence="2">Belongs to the ROK (NagC/XylR) family.</text>
</comment>
<evidence type="ECO:0000313" key="4">
    <source>
        <dbReference type="EMBL" id="MBP1967839.1"/>
    </source>
</evidence>
<comment type="function">
    <text evidence="1">Transcriptional repressor of xylose-utilizing enzymes.</text>
</comment>
<accession>A0ABS4ICQ2</accession>
<evidence type="ECO:0000256" key="3">
    <source>
        <dbReference type="ARBA" id="ARBA00022629"/>
    </source>
</evidence>
<dbReference type="EMBL" id="JAGGKV010000044">
    <property type="protein sequence ID" value="MBP1967839.1"/>
    <property type="molecule type" value="Genomic_DNA"/>
</dbReference>
<dbReference type="SUPFAM" id="SSF53067">
    <property type="entry name" value="Actin-like ATPase domain"/>
    <property type="match status" value="2"/>
</dbReference>
<organism evidence="4 5">
    <name type="scientific">Paenibacillus aceris</name>
    <dbReference type="NCBI Taxonomy" id="869555"/>
    <lineage>
        <taxon>Bacteria</taxon>
        <taxon>Bacillati</taxon>
        <taxon>Bacillota</taxon>
        <taxon>Bacilli</taxon>
        <taxon>Bacillales</taxon>
        <taxon>Paenibacillaceae</taxon>
        <taxon>Paenibacillus</taxon>
    </lineage>
</organism>
<evidence type="ECO:0000256" key="1">
    <source>
        <dbReference type="ARBA" id="ARBA00002486"/>
    </source>
</evidence>
<dbReference type="InterPro" id="IPR043129">
    <property type="entry name" value="ATPase_NBD"/>
</dbReference>
<reference evidence="4 5" key="1">
    <citation type="submission" date="2021-03" db="EMBL/GenBank/DDBJ databases">
        <title>Genomic Encyclopedia of Type Strains, Phase IV (KMG-IV): sequencing the most valuable type-strain genomes for metagenomic binning, comparative biology and taxonomic classification.</title>
        <authorList>
            <person name="Goeker M."/>
        </authorList>
    </citation>
    <scope>NUCLEOTIDE SEQUENCE [LARGE SCALE GENOMIC DNA]</scope>
    <source>
        <strain evidence="4 5">DSM 24950</strain>
    </source>
</reference>
<gene>
    <name evidence="4" type="ORF">J2Z65_007121</name>
</gene>
<keyword evidence="3" id="KW-0859">Xylose metabolism</keyword>
<dbReference type="Proteomes" id="UP001519344">
    <property type="component" value="Unassembled WGS sequence"/>
</dbReference>
<dbReference type="GO" id="GO:0016301">
    <property type="term" value="F:kinase activity"/>
    <property type="evidence" value="ECO:0007669"/>
    <property type="project" value="UniProtKB-KW"/>
</dbReference>
<dbReference type="PANTHER" id="PTHR18964:SF149">
    <property type="entry name" value="BIFUNCTIONAL UDP-N-ACETYLGLUCOSAMINE 2-EPIMERASE_N-ACETYLMANNOSAMINE KINASE"/>
    <property type="match status" value="1"/>
</dbReference>
<evidence type="ECO:0000256" key="2">
    <source>
        <dbReference type="ARBA" id="ARBA00006479"/>
    </source>
</evidence>
<dbReference type="Pfam" id="PF13412">
    <property type="entry name" value="HTH_24"/>
    <property type="match status" value="1"/>
</dbReference>
<keyword evidence="4" id="KW-0808">Transferase</keyword>
<dbReference type="InterPro" id="IPR036388">
    <property type="entry name" value="WH-like_DNA-bd_sf"/>
</dbReference>
<dbReference type="InterPro" id="IPR036390">
    <property type="entry name" value="WH_DNA-bd_sf"/>
</dbReference>
<keyword evidence="4" id="KW-0418">Kinase</keyword>
<name>A0ABS4ICQ2_9BACL</name>
<dbReference type="Gene3D" id="3.30.420.40">
    <property type="match status" value="2"/>
</dbReference>
<evidence type="ECO:0000313" key="5">
    <source>
        <dbReference type="Proteomes" id="UP001519344"/>
    </source>
</evidence>
<dbReference type="Pfam" id="PF00480">
    <property type="entry name" value="ROK"/>
    <property type="match status" value="1"/>
</dbReference>
<proteinExistence type="inferred from homology"/>
<sequence>MSKGTALLRQQNEKRTLAILRTGKLSSRQEIAAALGLSKNTISLIVDKFIKDGIIKEVGIDEQGGVGRPRIQLRLRTEAYKSIGILIQNSYFQYIVTDYCSNILDKGSIAMDGDDPDRYIAKIIRVCNTLIEQHPEVLGIGIAVPALVDPIEGVVYFSSHLSWRNIPLKEQMDAVLPVKTKVLNLVKAAAIAPSTGLPTENASNSFYLRIDEGIGGAHIMDSQIYSGANWTAGEVGHLCMEPDGPLCSCGQRGCLEALVSIPAILKQIQKQLPEIKIDSNLEYYLNSKGTQPTAFDEIMRRSGLYVGMAVSQIILLINPGYIVIDSPFEKLEAFKRSVLSSVESRALKFPKEKTKILFIKSHFASSIGAAFAVILDFEKE</sequence>
<dbReference type="PANTHER" id="PTHR18964">
    <property type="entry name" value="ROK (REPRESSOR, ORF, KINASE) FAMILY"/>
    <property type="match status" value="1"/>
</dbReference>
<keyword evidence="3" id="KW-0119">Carbohydrate metabolism</keyword>
<comment type="caution">
    <text evidence="4">The sequence shown here is derived from an EMBL/GenBank/DDBJ whole genome shotgun (WGS) entry which is preliminary data.</text>
</comment>